<proteinExistence type="predicted"/>
<comment type="caution">
    <text evidence="1">The sequence shown here is derived from an EMBL/GenBank/DDBJ whole genome shotgun (WGS) entry which is preliminary data.</text>
</comment>
<dbReference type="EMBL" id="PEZG01000062">
    <property type="protein sequence ID" value="PIS15578.1"/>
    <property type="molecule type" value="Genomic_DNA"/>
</dbReference>
<evidence type="ECO:0000313" key="2">
    <source>
        <dbReference type="Proteomes" id="UP000231198"/>
    </source>
</evidence>
<reference evidence="2" key="1">
    <citation type="submission" date="2017-09" db="EMBL/GenBank/DDBJ databases">
        <title>Depth-based differentiation of microbial function through sediment-hosted aquifers and enrichment of novel symbionts in the deep terrestrial subsurface.</title>
        <authorList>
            <person name="Probst A.J."/>
            <person name="Ladd B."/>
            <person name="Jarett J.K."/>
            <person name="Geller-Mcgrath D.E."/>
            <person name="Sieber C.M.K."/>
            <person name="Emerson J.B."/>
            <person name="Anantharaman K."/>
            <person name="Thomas B.C."/>
            <person name="Malmstrom R."/>
            <person name="Stieglmeier M."/>
            <person name="Klingl A."/>
            <person name="Woyke T."/>
            <person name="Ryan C.M."/>
            <person name="Banfield J.F."/>
        </authorList>
    </citation>
    <scope>NUCLEOTIDE SEQUENCE [LARGE SCALE GENOMIC DNA]</scope>
</reference>
<accession>A0A2H0WUG6</accession>
<feature type="non-terminal residue" evidence="1">
    <location>
        <position position="355"/>
    </location>
</feature>
<organism evidence="1 2">
    <name type="scientific">Candidatus Roizmanbacteria bacterium CG09_land_8_20_14_0_10_41_9</name>
    <dbReference type="NCBI Taxonomy" id="1974850"/>
    <lineage>
        <taxon>Bacteria</taxon>
        <taxon>Candidatus Roizmaniibacteriota</taxon>
    </lineage>
</organism>
<dbReference type="Proteomes" id="UP000231198">
    <property type="component" value="Unassembled WGS sequence"/>
</dbReference>
<evidence type="ECO:0000313" key="1">
    <source>
        <dbReference type="EMBL" id="PIS15578.1"/>
    </source>
</evidence>
<protein>
    <submittedName>
        <fullName evidence="1">Uncharacterized protein</fullName>
    </submittedName>
</protein>
<name>A0A2H0WUG6_9BACT</name>
<gene>
    <name evidence="1" type="ORF">COT62_02965</name>
</gene>
<sequence length="355" mass="37608">MSKNSFRRFFKISSFFCLFFIALFILLYTTGQSNPVEAAGTISNAYDTLTNPRLSFKGIVSGTLGNNIVSLKGGTQPAPDKDVEHLFIGDEICFPGPLQNGCANQTEYSVTSVDIGNTRFLFSPTLVNMVKLNDWAIATQSARHSVTFKPSSALSGTETAPAKILIKIPMTATTGKTSPYYYNDGIPDSDGFDAAGLGVTGAGVIQTYLALSPASLTMLAGSSTYSTIPNFHVITVLFAGTPTSSTQITVDIGTTGADTTKYFINPAKSLTPTRSGTEPGTAHISGKADIWPILIETRNNVDATVDAGTVRVAPVEGVQVSAYVDQTLTFKMCGVKTDKTLNDTYEATCTFAGVG</sequence>
<dbReference type="AlphaFoldDB" id="A0A2H0WUG6"/>